<dbReference type="Proteomes" id="UP000831701">
    <property type="component" value="Chromosome 14"/>
</dbReference>
<evidence type="ECO:0000313" key="1">
    <source>
        <dbReference type="EMBL" id="KAI3363310.1"/>
    </source>
</evidence>
<keyword evidence="2" id="KW-1185">Reference proteome</keyword>
<gene>
    <name evidence="1" type="ORF">L3Q82_011929</name>
</gene>
<comment type="caution">
    <text evidence="1">The sequence shown here is derived from an EMBL/GenBank/DDBJ whole genome shotgun (WGS) entry which is preliminary data.</text>
</comment>
<accession>A0ACB8W6L9</accession>
<protein>
    <submittedName>
        <fullName evidence="1">Uncharacterized protein</fullName>
    </submittedName>
</protein>
<name>A0ACB8W6L9_9TELE</name>
<sequence>MGSWKNHVRAGLQQRDQTEKVPYDGVFTRLSQLEERFEIRKQILEDVQAKSFERGGVEVGKVSRLLQLQLRESEHLAEKLSQTVSDLTTVLYLKEAKLQHWQSRVSHYCQEALTLAKGSKTLRATLSEFESTIECQSKELEGLRAEQKGLKEALTRACREKEELLQRWMEEKREEADRLNKYNDAQERWQRMAKQVKKHLRRETGKDCDPTREISPSIVQMFALVVKLDSVCACVCGGIGHSVDFSHCVKMVKGGKRYSSMSNDGKWFAHLVSPKNETRNRETCTSTGIMLTQVNSSLPQALNFERYPKWKTRQESREYPLSDHDNKHALKDNISVFTRDGTIFLAYCLGILQGVGRRKCLDYERQHSSHFCLCHDGAYSSTEGMWGNVTAYQTDFTVKQPVNGPTSTRRFPHNHKQKSAEAALALAGEQFMWFGRHDSNF</sequence>
<dbReference type="EMBL" id="CM041544">
    <property type="protein sequence ID" value="KAI3363310.1"/>
    <property type="molecule type" value="Genomic_DNA"/>
</dbReference>
<proteinExistence type="predicted"/>
<evidence type="ECO:0000313" key="2">
    <source>
        <dbReference type="Proteomes" id="UP000831701"/>
    </source>
</evidence>
<organism evidence="1 2">
    <name type="scientific">Scortum barcoo</name>
    <name type="common">barcoo grunter</name>
    <dbReference type="NCBI Taxonomy" id="214431"/>
    <lineage>
        <taxon>Eukaryota</taxon>
        <taxon>Metazoa</taxon>
        <taxon>Chordata</taxon>
        <taxon>Craniata</taxon>
        <taxon>Vertebrata</taxon>
        <taxon>Euteleostomi</taxon>
        <taxon>Actinopterygii</taxon>
        <taxon>Neopterygii</taxon>
        <taxon>Teleostei</taxon>
        <taxon>Neoteleostei</taxon>
        <taxon>Acanthomorphata</taxon>
        <taxon>Eupercaria</taxon>
        <taxon>Centrarchiformes</taxon>
        <taxon>Terapontoidei</taxon>
        <taxon>Terapontidae</taxon>
        <taxon>Scortum</taxon>
    </lineage>
</organism>
<reference evidence="1" key="1">
    <citation type="submission" date="2022-04" db="EMBL/GenBank/DDBJ databases">
        <title>Jade perch genome.</title>
        <authorList>
            <person name="Chao B."/>
        </authorList>
    </citation>
    <scope>NUCLEOTIDE SEQUENCE</scope>
    <source>
        <strain evidence="1">CB-2022</strain>
    </source>
</reference>